<gene>
    <name evidence="1" type="ORF">SAMEA4504048_02034</name>
</gene>
<proteinExistence type="predicted"/>
<name>A0A239XFD9_STRAI</name>
<keyword evidence="1" id="KW-0540">Nuclease</keyword>
<reference evidence="1 2" key="1">
    <citation type="submission" date="2017-06" db="EMBL/GenBank/DDBJ databases">
        <authorList>
            <consortium name="Pathogen Informatics"/>
        </authorList>
    </citation>
    <scope>NUCLEOTIDE SEQUENCE [LARGE SCALE GENOMIC DNA]</scope>
    <source>
        <strain evidence="1 2">NCTC11291</strain>
    </source>
</reference>
<dbReference type="KEGG" id="saco:SAME_02034"/>
<accession>A0A239XFD9</accession>
<evidence type="ECO:0000313" key="1">
    <source>
        <dbReference type="EMBL" id="SNV45539.1"/>
    </source>
</evidence>
<evidence type="ECO:0000313" key="2">
    <source>
        <dbReference type="Proteomes" id="UP000215144"/>
    </source>
</evidence>
<keyword evidence="1" id="KW-0255">Endonuclease</keyword>
<dbReference type="Gene3D" id="3.20.20.150">
    <property type="entry name" value="Divalent-metal-dependent TIM barrel enzymes"/>
    <property type="match status" value="1"/>
</dbReference>
<organism evidence="1 2">
    <name type="scientific">Streptococcus acidominimus</name>
    <dbReference type="NCBI Taxonomy" id="1326"/>
    <lineage>
        <taxon>Bacteria</taxon>
        <taxon>Bacillati</taxon>
        <taxon>Bacillota</taxon>
        <taxon>Bacilli</taxon>
        <taxon>Lactobacillales</taxon>
        <taxon>Streptococcaceae</taxon>
        <taxon>Streptococcus</taxon>
    </lineage>
</organism>
<dbReference type="GO" id="GO:0004519">
    <property type="term" value="F:endonuclease activity"/>
    <property type="evidence" value="ECO:0007669"/>
    <property type="project" value="UniProtKB-KW"/>
</dbReference>
<dbReference type="AlphaFoldDB" id="A0A239XFD9"/>
<dbReference type="RefSeq" id="WP_017770273.1">
    <property type="nucleotide sequence ID" value="NZ_LT906454.1"/>
</dbReference>
<sequence>MSQEWIINSIVFKEKLTQGVSQLDLLEFASSLGIDCFEIRREYLTHPRRELISIKKRAEGLGIKLFYSVNEDFFKNHGLNPYLEQFVEETRLLDAPFLKMNIGYFEPLSEENRIQLRELCQEGFKISLENNQDVYNASIPNCYKAMSYLTTHSYEIDFVFDTGNWLVVGEDLDEAIRIMKPFTHYLHCKNVIKTSAGYQVSSSLFTGAINMEEILGHFSDMPYKALEYATTKSQLVKDRMILQQY</sequence>
<dbReference type="Proteomes" id="UP000215144">
    <property type="component" value="Chromosome 1"/>
</dbReference>
<protein>
    <submittedName>
        <fullName evidence="1">AP endonuclease, family 2</fullName>
    </submittedName>
</protein>
<dbReference type="OrthoDB" id="2237247at2"/>
<dbReference type="SUPFAM" id="SSF51658">
    <property type="entry name" value="Xylose isomerase-like"/>
    <property type="match status" value="1"/>
</dbReference>
<keyword evidence="1" id="KW-0378">Hydrolase</keyword>
<dbReference type="EMBL" id="LT906454">
    <property type="protein sequence ID" value="SNV45539.1"/>
    <property type="molecule type" value="Genomic_DNA"/>
</dbReference>
<dbReference type="InterPro" id="IPR036237">
    <property type="entry name" value="Xyl_isomerase-like_sf"/>
</dbReference>